<proteinExistence type="predicted"/>
<keyword evidence="4 7" id="KW-0863">Zinc-finger</keyword>
<accession>A0A811KR73</accession>
<dbReference type="InterPro" id="IPR050888">
    <property type="entry name" value="ZnF_C2H2-type_TF"/>
</dbReference>
<evidence type="ECO:0000256" key="2">
    <source>
        <dbReference type="ARBA" id="ARBA00022723"/>
    </source>
</evidence>
<dbReference type="SMART" id="SM00355">
    <property type="entry name" value="ZnF_C2H2"/>
    <property type="match status" value="5"/>
</dbReference>
<protein>
    <recommendedName>
        <fullName evidence="8">C2H2-type domain-containing protein</fullName>
    </recommendedName>
</protein>
<dbReference type="EMBL" id="CAJFCW020000003">
    <property type="protein sequence ID" value="CAG9107982.1"/>
    <property type="molecule type" value="Genomic_DNA"/>
</dbReference>
<dbReference type="EMBL" id="CAJFDH010000003">
    <property type="protein sequence ID" value="CAD5217539.1"/>
    <property type="molecule type" value="Genomic_DNA"/>
</dbReference>
<dbReference type="InterPro" id="IPR013087">
    <property type="entry name" value="Znf_C2H2_type"/>
</dbReference>
<evidence type="ECO:0000256" key="5">
    <source>
        <dbReference type="ARBA" id="ARBA00022833"/>
    </source>
</evidence>
<keyword evidence="3" id="KW-0677">Repeat</keyword>
<dbReference type="Proteomes" id="UP000614601">
    <property type="component" value="Unassembled WGS sequence"/>
</dbReference>
<feature type="domain" description="C2H2-type" evidence="8">
    <location>
        <begin position="124"/>
        <end position="152"/>
    </location>
</feature>
<dbReference type="GO" id="GO:0005634">
    <property type="term" value="C:nucleus"/>
    <property type="evidence" value="ECO:0007669"/>
    <property type="project" value="UniProtKB-SubCell"/>
</dbReference>
<dbReference type="PANTHER" id="PTHR24406">
    <property type="entry name" value="TRANSCRIPTIONAL REPRESSOR CTCFL-RELATED"/>
    <property type="match status" value="1"/>
</dbReference>
<evidence type="ECO:0000256" key="7">
    <source>
        <dbReference type="PROSITE-ProRule" id="PRU00042"/>
    </source>
</evidence>
<dbReference type="Proteomes" id="UP000783686">
    <property type="component" value="Unassembled WGS sequence"/>
</dbReference>
<dbReference type="PROSITE" id="PS00028">
    <property type="entry name" value="ZINC_FINGER_C2H2_1"/>
    <property type="match status" value="3"/>
</dbReference>
<keyword evidence="6" id="KW-0539">Nucleus</keyword>
<name>A0A811KR73_9BILA</name>
<comment type="caution">
    <text evidence="9">The sequence shown here is derived from an EMBL/GenBank/DDBJ whole genome shotgun (WGS) entry which is preliminary data.</text>
</comment>
<evidence type="ECO:0000256" key="4">
    <source>
        <dbReference type="ARBA" id="ARBA00022771"/>
    </source>
</evidence>
<evidence type="ECO:0000256" key="3">
    <source>
        <dbReference type="ARBA" id="ARBA00022737"/>
    </source>
</evidence>
<sequence length="388" mass="44948">MRVLRQRTQRIKYATPKNVVIKAKPTVAEDQLIERTTTINPFEQKDFPNWQCYSCELGFRDHLDFFSHVNNKHSELLDLKIKSRVSDPEQPGQVFCVTCRGSYDSHEEHENVHYSTKVGKGAMIECINCYKTFDTVEQMKTHHAKAHNFVRPANFQSCCVCKRLFNNRNVRDQHFITHFPSIVQKTMEKVDQMHVLMGELSIGNQCPLCGFIVSTRKSLRQHAIFQHCLRSFDDLQKFLGPKLEGVDKTELKIVKKVISNPDLLWKRSRNTMSECDTSRVKQELVKVKAMDDLDASLMAKKVKLEPCMEEEIILDQNFRESEKRNQLRAYMLQIGVDPENPSKCRICGEDQEDLILLEVHLAMKHINLAKNRYTATSSEDSDSSYSSL</sequence>
<dbReference type="PROSITE" id="PS50157">
    <property type="entry name" value="ZINC_FINGER_C2H2_2"/>
    <property type="match status" value="1"/>
</dbReference>
<comment type="subcellular location">
    <subcellularLocation>
        <location evidence="1">Nucleus</location>
    </subcellularLocation>
</comment>
<evidence type="ECO:0000256" key="6">
    <source>
        <dbReference type="ARBA" id="ARBA00023242"/>
    </source>
</evidence>
<dbReference type="AlphaFoldDB" id="A0A811KR73"/>
<keyword evidence="5" id="KW-0862">Zinc</keyword>
<evidence type="ECO:0000259" key="8">
    <source>
        <dbReference type="PROSITE" id="PS50157"/>
    </source>
</evidence>
<keyword evidence="10" id="KW-1185">Reference proteome</keyword>
<gene>
    <name evidence="9" type="ORF">BOKJ2_LOCUS7138</name>
</gene>
<organism evidence="9 10">
    <name type="scientific">Bursaphelenchus okinawaensis</name>
    <dbReference type="NCBI Taxonomy" id="465554"/>
    <lineage>
        <taxon>Eukaryota</taxon>
        <taxon>Metazoa</taxon>
        <taxon>Ecdysozoa</taxon>
        <taxon>Nematoda</taxon>
        <taxon>Chromadorea</taxon>
        <taxon>Rhabditida</taxon>
        <taxon>Tylenchina</taxon>
        <taxon>Tylenchomorpha</taxon>
        <taxon>Aphelenchoidea</taxon>
        <taxon>Aphelenchoididae</taxon>
        <taxon>Bursaphelenchus</taxon>
    </lineage>
</organism>
<evidence type="ECO:0000313" key="9">
    <source>
        <dbReference type="EMBL" id="CAD5217539.1"/>
    </source>
</evidence>
<keyword evidence="2" id="KW-0479">Metal-binding</keyword>
<dbReference type="GO" id="GO:0008270">
    <property type="term" value="F:zinc ion binding"/>
    <property type="evidence" value="ECO:0007669"/>
    <property type="project" value="UniProtKB-KW"/>
</dbReference>
<dbReference type="OrthoDB" id="5795386at2759"/>
<evidence type="ECO:0000256" key="1">
    <source>
        <dbReference type="ARBA" id="ARBA00004123"/>
    </source>
</evidence>
<evidence type="ECO:0000313" key="10">
    <source>
        <dbReference type="Proteomes" id="UP000614601"/>
    </source>
</evidence>
<reference evidence="9" key="1">
    <citation type="submission" date="2020-09" db="EMBL/GenBank/DDBJ databases">
        <authorList>
            <person name="Kikuchi T."/>
        </authorList>
    </citation>
    <scope>NUCLEOTIDE SEQUENCE</scope>
    <source>
        <strain evidence="9">SH1</strain>
    </source>
</reference>